<sequence>MEKKLENDWEGMLFDIRRCVRYHNRRRAFYDRIDKLSNLLSLVLGSATIYGILAQAGNGLALCSAAVVTIFSSLNLVLASSQQARVHYDLARRFGDLEMAMIQMVPSEKKLIELQKARLSIEKDEPPALRVLDCICYNEQLRAMGFSSSKMLQIGLLQRLLSSFIDFRPDKITRAADQNHHN</sequence>
<accession>A0A5U0QMA8</accession>
<proteinExistence type="predicted"/>
<evidence type="ECO:0000256" key="1">
    <source>
        <dbReference type="SAM" id="Phobius"/>
    </source>
</evidence>
<keyword evidence="1" id="KW-0812">Transmembrane</keyword>
<evidence type="ECO:0000313" key="2">
    <source>
        <dbReference type="EMBL" id="EBO4964986.1"/>
    </source>
</evidence>
<name>A0A5U0QMA8_SALER</name>
<gene>
    <name evidence="2" type="ORF">DO374_10290</name>
</gene>
<organism evidence="2">
    <name type="scientific">Salmonella enterica</name>
    <name type="common">Salmonella choleraesuis</name>
    <dbReference type="NCBI Taxonomy" id="28901"/>
    <lineage>
        <taxon>Bacteria</taxon>
        <taxon>Pseudomonadati</taxon>
        <taxon>Pseudomonadota</taxon>
        <taxon>Gammaproteobacteria</taxon>
        <taxon>Enterobacterales</taxon>
        <taxon>Enterobacteriaceae</taxon>
        <taxon>Salmonella</taxon>
    </lineage>
</organism>
<dbReference type="AlphaFoldDB" id="A0A5U0QMA8"/>
<protein>
    <recommendedName>
        <fullName evidence="3">SLATT domain-containing protein</fullName>
    </recommendedName>
</protein>
<dbReference type="EMBL" id="AAGIRW010000033">
    <property type="protein sequence ID" value="EBO4964986.1"/>
    <property type="molecule type" value="Genomic_DNA"/>
</dbReference>
<comment type="caution">
    <text evidence="2">The sequence shown here is derived from an EMBL/GenBank/DDBJ whole genome shotgun (WGS) entry which is preliminary data.</text>
</comment>
<feature type="transmembrane region" description="Helical" evidence="1">
    <location>
        <begin position="36"/>
        <end position="53"/>
    </location>
</feature>
<feature type="transmembrane region" description="Helical" evidence="1">
    <location>
        <begin position="59"/>
        <end position="78"/>
    </location>
</feature>
<keyword evidence="1" id="KW-1133">Transmembrane helix</keyword>
<reference evidence="2" key="1">
    <citation type="submission" date="2018-06" db="EMBL/GenBank/DDBJ databases">
        <authorList>
            <consortium name="PulseNet: The National Subtyping Network for Foodborne Disease Surveillance"/>
            <person name="Tarr C.L."/>
            <person name="Trees E."/>
            <person name="Katz L.S."/>
            <person name="Carleton-Romer H.A."/>
            <person name="Stroika S."/>
            <person name="Kucerova Z."/>
            <person name="Roache K.F."/>
            <person name="Sabol A.L."/>
            <person name="Besser J."/>
            <person name="Gerner-Smidt P."/>
        </authorList>
    </citation>
    <scope>NUCLEOTIDE SEQUENCE</scope>
    <source>
        <strain evidence="2">PNUSAS037973</strain>
    </source>
</reference>
<keyword evidence="1" id="KW-0472">Membrane</keyword>
<evidence type="ECO:0008006" key="3">
    <source>
        <dbReference type="Google" id="ProtNLM"/>
    </source>
</evidence>